<comment type="caution">
    <text evidence="12">The sequence shown here is derived from an EMBL/GenBank/DDBJ whole genome shotgun (WGS) entry which is preliminary data.</text>
</comment>
<keyword evidence="7" id="KW-1133">Transmembrane helix</keyword>
<organism evidence="12 13">
    <name type="scientific">Alteromonas gilva</name>
    <dbReference type="NCBI Taxonomy" id="2987522"/>
    <lineage>
        <taxon>Bacteria</taxon>
        <taxon>Pseudomonadati</taxon>
        <taxon>Pseudomonadota</taxon>
        <taxon>Gammaproteobacteria</taxon>
        <taxon>Alteromonadales</taxon>
        <taxon>Alteromonadaceae</taxon>
        <taxon>Alteromonas/Salinimonas group</taxon>
        <taxon>Alteromonas</taxon>
    </lineage>
</organism>
<name>A0ABT5L0C3_9ALTE</name>
<dbReference type="PRINTS" id="PR00885">
    <property type="entry name" value="BCTERIALGSPH"/>
</dbReference>
<sequence>MKNAARNGFTLLELMTVVAIIALLATLVVPSFAAMLNKERLVSMTNNLAATYQAARSEAIKRNTDVSMQLVNRRWQAQDADTAEVFVYSGNFDGGVSVSQVPELNIAATGSVSVVPPATMPVQITLANLHNEGCSVLTILPSGQMTTNVGSCP</sequence>
<dbReference type="NCBIfam" id="TIGR02532">
    <property type="entry name" value="IV_pilin_GFxxxE"/>
    <property type="match status" value="1"/>
</dbReference>
<dbReference type="Pfam" id="PF12019">
    <property type="entry name" value="GspH"/>
    <property type="match status" value="1"/>
</dbReference>
<dbReference type="PANTHER" id="PTHR30093">
    <property type="entry name" value="GENERAL SECRETION PATHWAY PROTEIN G"/>
    <property type="match status" value="1"/>
</dbReference>
<dbReference type="InterPro" id="IPR002416">
    <property type="entry name" value="T2SS_protein-GspH"/>
</dbReference>
<keyword evidence="3" id="KW-1003">Cell membrane</keyword>
<dbReference type="SUPFAM" id="SSF54523">
    <property type="entry name" value="Pili subunits"/>
    <property type="match status" value="1"/>
</dbReference>
<dbReference type="EMBL" id="JAQQXP010000001">
    <property type="protein sequence ID" value="MDC8829881.1"/>
    <property type="molecule type" value="Genomic_DNA"/>
</dbReference>
<reference evidence="12 13" key="1">
    <citation type="submission" date="2022-10" db="EMBL/GenBank/DDBJ databases">
        <title>Alteromonas sp. chi3 Genome sequencing.</title>
        <authorList>
            <person name="Park S."/>
        </authorList>
    </citation>
    <scope>NUCLEOTIDE SEQUENCE [LARGE SCALE GENOMIC DNA]</scope>
    <source>
        <strain evidence="13">chi3</strain>
    </source>
</reference>
<dbReference type="RefSeq" id="WP_273638454.1">
    <property type="nucleotide sequence ID" value="NZ_JAQQXP010000001.1"/>
</dbReference>
<evidence type="ECO:0000256" key="10">
    <source>
        <dbReference type="ARBA" id="ARBA00030775"/>
    </source>
</evidence>
<evidence type="ECO:0000256" key="7">
    <source>
        <dbReference type="ARBA" id="ARBA00022989"/>
    </source>
</evidence>
<evidence type="ECO:0000256" key="5">
    <source>
        <dbReference type="ARBA" id="ARBA00022519"/>
    </source>
</evidence>
<keyword evidence="5" id="KW-0997">Cell inner membrane</keyword>
<evidence type="ECO:0000256" key="6">
    <source>
        <dbReference type="ARBA" id="ARBA00022692"/>
    </source>
</evidence>
<keyword evidence="13" id="KW-1185">Reference proteome</keyword>
<evidence type="ECO:0000256" key="9">
    <source>
        <dbReference type="ARBA" id="ARBA00025772"/>
    </source>
</evidence>
<evidence type="ECO:0000256" key="4">
    <source>
        <dbReference type="ARBA" id="ARBA00022481"/>
    </source>
</evidence>
<dbReference type="InterPro" id="IPR022346">
    <property type="entry name" value="T2SS_GspH"/>
</dbReference>
<dbReference type="PANTHER" id="PTHR30093:SF44">
    <property type="entry name" value="TYPE II SECRETION SYSTEM CORE PROTEIN G"/>
    <property type="match status" value="1"/>
</dbReference>
<gene>
    <name evidence="12" type="ORF">OIK42_03790</name>
</gene>
<evidence type="ECO:0000256" key="8">
    <source>
        <dbReference type="ARBA" id="ARBA00023136"/>
    </source>
</evidence>
<dbReference type="Gene3D" id="3.30.700.10">
    <property type="entry name" value="Glycoprotein, Type 4 Pilin"/>
    <property type="match status" value="1"/>
</dbReference>
<comment type="subcellular location">
    <subcellularLocation>
        <location evidence="1">Cell inner membrane</location>
        <topology evidence="1">Single-pass membrane protein</topology>
    </subcellularLocation>
</comment>
<dbReference type="Proteomes" id="UP001218788">
    <property type="component" value="Unassembled WGS sequence"/>
</dbReference>
<proteinExistence type="inferred from homology"/>
<comment type="similarity">
    <text evidence="9">Belongs to the GSP H family.</text>
</comment>
<keyword evidence="4" id="KW-0488">Methylation</keyword>
<protein>
    <recommendedName>
        <fullName evidence="2">Type II secretion system protein H</fullName>
    </recommendedName>
    <alternativeName>
        <fullName evidence="10">General secretion pathway protein H</fullName>
    </alternativeName>
</protein>
<keyword evidence="6" id="KW-0812">Transmembrane</keyword>
<dbReference type="Pfam" id="PF07963">
    <property type="entry name" value="N_methyl"/>
    <property type="match status" value="1"/>
</dbReference>
<dbReference type="InterPro" id="IPR012902">
    <property type="entry name" value="N_methyl_site"/>
</dbReference>
<dbReference type="InterPro" id="IPR045584">
    <property type="entry name" value="Pilin-like"/>
</dbReference>
<evidence type="ECO:0000259" key="11">
    <source>
        <dbReference type="Pfam" id="PF12019"/>
    </source>
</evidence>
<evidence type="ECO:0000256" key="3">
    <source>
        <dbReference type="ARBA" id="ARBA00022475"/>
    </source>
</evidence>
<feature type="domain" description="General secretion pathway GspH" evidence="11">
    <location>
        <begin position="45"/>
        <end position="143"/>
    </location>
</feature>
<evidence type="ECO:0000256" key="2">
    <source>
        <dbReference type="ARBA" id="ARBA00021549"/>
    </source>
</evidence>
<evidence type="ECO:0000313" key="12">
    <source>
        <dbReference type="EMBL" id="MDC8829881.1"/>
    </source>
</evidence>
<keyword evidence="8" id="KW-0472">Membrane</keyword>
<evidence type="ECO:0000313" key="13">
    <source>
        <dbReference type="Proteomes" id="UP001218788"/>
    </source>
</evidence>
<accession>A0ABT5L0C3</accession>
<evidence type="ECO:0000256" key="1">
    <source>
        <dbReference type="ARBA" id="ARBA00004377"/>
    </source>
</evidence>